<evidence type="ECO:0000313" key="2">
    <source>
        <dbReference type="Proteomes" id="UP000007880"/>
    </source>
</evidence>
<dbReference type="AlphaFoldDB" id="I0I1W1"/>
<dbReference type="HOGENOM" id="CLU_1472606_0_0_0"/>
<proteinExistence type="predicted"/>
<name>I0I1W1_CALAS</name>
<dbReference type="KEGG" id="cap:CLDAP_12090"/>
<accession>I0I1W1</accession>
<dbReference type="RefSeq" id="WP_014432489.1">
    <property type="nucleotide sequence ID" value="NC_017079.1"/>
</dbReference>
<dbReference type="Proteomes" id="UP000007880">
    <property type="component" value="Chromosome"/>
</dbReference>
<keyword evidence="2" id="KW-1185">Reference proteome</keyword>
<dbReference type="EMBL" id="AP012337">
    <property type="protein sequence ID" value="BAL99248.1"/>
    <property type="molecule type" value="Genomic_DNA"/>
</dbReference>
<evidence type="ECO:0000313" key="1">
    <source>
        <dbReference type="EMBL" id="BAL99248.1"/>
    </source>
</evidence>
<protein>
    <submittedName>
        <fullName evidence="1">Uncharacterized protein</fullName>
    </submittedName>
</protein>
<organism evidence="1 2">
    <name type="scientific">Caldilinea aerophila (strain DSM 14535 / JCM 11387 / NBRC 104270 / STL-6-O1)</name>
    <dbReference type="NCBI Taxonomy" id="926550"/>
    <lineage>
        <taxon>Bacteria</taxon>
        <taxon>Bacillati</taxon>
        <taxon>Chloroflexota</taxon>
        <taxon>Caldilineae</taxon>
        <taxon>Caldilineales</taxon>
        <taxon>Caldilineaceae</taxon>
        <taxon>Caldilinea</taxon>
    </lineage>
</organism>
<dbReference type="STRING" id="926550.CLDAP_12090"/>
<gene>
    <name evidence="1" type="ordered locus">CLDAP_12090</name>
</gene>
<reference evidence="1 2" key="1">
    <citation type="submission" date="2012-02" db="EMBL/GenBank/DDBJ databases">
        <title>Complete genome sequence of Caldilinea aerophila DSM 14535 (= NBRC 102666).</title>
        <authorList>
            <person name="Oguchi A."/>
            <person name="Hosoyama A."/>
            <person name="Sekine M."/>
            <person name="Fukai R."/>
            <person name="Kato Y."/>
            <person name="Nakamura S."/>
            <person name="Hanada S."/>
            <person name="Yamazaki S."/>
            <person name="Fujita N."/>
        </authorList>
    </citation>
    <scope>NUCLEOTIDE SEQUENCE [LARGE SCALE GENOMIC DNA]</scope>
    <source>
        <strain evidence="2">DSM 14535 / JCM 11387 / NBRC 104270 / STL-6-O1</strain>
    </source>
</reference>
<sequence length="183" mass="21167">MTHKIATVTETKRFDKAEPSFEATLDYAQPHTPTIHLDSPQWFAWLEAPENDSFSYALHNHAKGYIDGFMTVRKERRQRGGVYWTAYRRQGRRLRKLYLGTSSSLTAAPLHQAAARPFTSHLLGLGLQRNYNYNYNCTIKEEKPVVTLIRPCCGTMVGAIQATRHHDRLTRFFMITVRFYPSN</sequence>